<dbReference type="EMBL" id="CM042010">
    <property type="protein sequence ID" value="KAI3778983.1"/>
    <property type="molecule type" value="Genomic_DNA"/>
</dbReference>
<evidence type="ECO:0000313" key="2">
    <source>
        <dbReference type="Proteomes" id="UP001055811"/>
    </source>
</evidence>
<proteinExistence type="predicted"/>
<reference evidence="2" key="1">
    <citation type="journal article" date="2022" name="Mol. Ecol. Resour.">
        <title>The genomes of chicory, endive, great burdock and yacon provide insights into Asteraceae palaeo-polyploidization history and plant inulin production.</title>
        <authorList>
            <person name="Fan W."/>
            <person name="Wang S."/>
            <person name="Wang H."/>
            <person name="Wang A."/>
            <person name="Jiang F."/>
            <person name="Liu H."/>
            <person name="Zhao H."/>
            <person name="Xu D."/>
            <person name="Zhang Y."/>
        </authorList>
    </citation>
    <scope>NUCLEOTIDE SEQUENCE [LARGE SCALE GENOMIC DNA]</scope>
    <source>
        <strain evidence="2">cv. Punajuju</strain>
    </source>
</reference>
<reference evidence="1 2" key="2">
    <citation type="journal article" date="2022" name="Mol. Ecol. Resour.">
        <title>The genomes of chicory, endive, great burdock and yacon provide insights into Asteraceae paleo-polyploidization history and plant inulin production.</title>
        <authorList>
            <person name="Fan W."/>
            <person name="Wang S."/>
            <person name="Wang H."/>
            <person name="Wang A."/>
            <person name="Jiang F."/>
            <person name="Liu H."/>
            <person name="Zhao H."/>
            <person name="Xu D."/>
            <person name="Zhang Y."/>
        </authorList>
    </citation>
    <scope>NUCLEOTIDE SEQUENCE [LARGE SCALE GENOMIC DNA]</scope>
    <source>
        <strain evidence="2">cv. Punajuju</strain>
        <tissue evidence="1">Leaves</tissue>
    </source>
</reference>
<comment type="caution">
    <text evidence="1">The sequence shown here is derived from an EMBL/GenBank/DDBJ whole genome shotgun (WGS) entry which is preliminary data.</text>
</comment>
<name>A0ACB9G7E8_CICIN</name>
<dbReference type="Proteomes" id="UP001055811">
    <property type="component" value="Linkage Group LG02"/>
</dbReference>
<evidence type="ECO:0000313" key="1">
    <source>
        <dbReference type="EMBL" id="KAI3778983.1"/>
    </source>
</evidence>
<accession>A0ACB9G7E8</accession>
<gene>
    <name evidence="1" type="ORF">L2E82_08386</name>
</gene>
<keyword evidence="2" id="KW-1185">Reference proteome</keyword>
<sequence length="199" mass="23254">MEKAGKYVIAIVIAVIVRWGWQVLNWVWLKPKKLEKCLRDEGYKGKKSFVWIGPNPRVYIRDPEMIKEILSKPNDFQKPHPEPFRDSIIGGLLVTEGHKWTKHRKIINPAFNLQNLKTMFSDICSSCSEMVHQWELLTTKTGSTEVDVWPYIDNLAGDVISRTAFGSSYEEGRKIFRIQKEQIELLFNMIFILYLPGRR</sequence>
<protein>
    <submittedName>
        <fullName evidence="1">Uncharacterized protein</fullName>
    </submittedName>
</protein>
<organism evidence="1 2">
    <name type="scientific">Cichorium intybus</name>
    <name type="common">Chicory</name>
    <dbReference type="NCBI Taxonomy" id="13427"/>
    <lineage>
        <taxon>Eukaryota</taxon>
        <taxon>Viridiplantae</taxon>
        <taxon>Streptophyta</taxon>
        <taxon>Embryophyta</taxon>
        <taxon>Tracheophyta</taxon>
        <taxon>Spermatophyta</taxon>
        <taxon>Magnoliopsida</taxon>
        <taxon>eudicotyledons</taxon>
        <taxon>Gunneridae</taxon>
        <taxon>Pentapetalae</taxon>
        <taxon>asterids</taxon>
        <taxon>campanulids</taxon>
        <taxon>Asterales</taxon>
        <taxon>Asteraceae</taxon>
        <taxon>Cichorioideae</taxon>
        <taxon>Cichorieae</taxon>
        <taxon>Cichoriinae</taxon>
        <taxon>Cichorium</taxon>
    </lineage>
</organism>